<proteinExistence type="predicted"/>
<sequence length="100" mass="11259">MASVDSNSNAEQESEDMGLQGFICPICLEIYNSPIEINCEETKCPECRVAFDINDAKRLSKLERQMRTTTATCKWCKVNDFAQDDDEMLRAAIAASLEQD</sequence>
<reference evidence="1 2" key="1">
    <citation type="submission" date="2022-12" db="EMBL/GenBank/DDBJ databases">
        <title>Chromosome-level genome of Tegillarca granosa.</title>
        <authorList>
            <person name="Kim J."/>
        </authorList>
    </citation>
    <scope>NUCLEOTIDE SEQUENCE [LARGE SCALE GENOMIC DNA]</scope>
    <source>
        <strain evidence="1">Teg-2019</strain>
        <tissue evidence="1">Adductor muscle</tissue>
    </source>
</reference>
<protein>
    <recommendedName>
        <fullName evidence="3">RING-type domain-containing protein</fullName>
    </recommendedName>
</protein>
<name>A0ABQ9ECE3_TEGGR</name>
<evidence type="ECO:0008006" key="3">
    <source>
        <dbReference type="Google" id="ProtNLM"/>
    </source>
</evidence>
<dbReference type="Gene3D" id="3.30.40.10">
    <property type="entry name" value="Zinc/RING finger domain, C3HC4 (zinc finger)"/>
    <property type="match status" value="1"/>
</dbReference>
<gene>
    <name evidence="1" type="ORF">KUTeg_019373</name>
</gene>
<dbReference type="EMBL" id="JARBDR010000917">
    <property type="protein sequence ID" value="KAJ8302977.1"/>
    <property type="molecule type" value="Genomic_DNA"/>
</dbReference>
<dbReference type="InterPro" id="IPR013083">
    <property type="entry name" value="Znf_RING/FYVE/PHD"/>
</dbReference>
<dbReference type="Proteomes" id="UP001217089">
    <property type="component" value="Unassembled WGS sequence"/>
</dbReference>
<comment type="caution">
    <text evidence="1">The sequence shown here is derived from an EMBL/GenBank/DDBJ whole genome shotgun (WGS) entry which is preliminary data.</text>
</comment>
<accession>A0ABQ9ECE3</accession>
<keyword evidence="2" id="KW-1185">Reference proteome</keyword>
<evidence type="ECO:0000313" key="2">
    <source>
        <dbReference type="Proteomes" id="UP001217089"/>
    </source>
</evidence>
<dbReference type="SUPFAM" id="SSF57850">
    <property type="entry name" value="RING/U-box"/>
    <property type="match status" value="1"/>
</dbReference>
<organism evidence="1 2">
    <name type="scientific">Tegillarca granosa</name>
    <name type="common">Malaysian cockle</name>
    <name type="synonym">Anadara granosa</name>
    <dbReference type="NCBI Taxonomy" id="220873"/>
    <lineage>
        <taxon>Eukaryota</taxon>
        <taxon>Metazoa</taxon>
        <taxon>Spiralia</taxon>
        <taxon>Lophotrochozoa</taxon>
        <taxon>Mollusca</taxon>
        <taxon>Bivalvia</taxon>
        <taxon>Autobranchia</taxon>
        <taxon>Pteriomorphia</taxon>
        <taxon>Arcoida</taxon>
        <taxon>Arcoidea</taxon>
        <taxon>Arcidae</taxon>
        <taxon>Tegillarca</taxon>
    </lineage>
</organism>
<evidence type="ECO:0000313" key="1">
    <source>
        <dbReference type="EMBL" id="KAJ8302977.1"/>
    </source>
</evidence>
<dbReference type="InterPro" id="IPR003903">
    <property type="entry name" value="UIM_dom"/>
</dbReference>
<dbReference type="PROSITE" id="PS50330">
    <property type="entry name" value="UIM"/>
    <property type="match status" value="1"/>
</dbReference>